<comment type="caution">
    <text evidence="1">The sequence shown here is derived from an EMBL/GenBank/DDBJ whole genome shotgun (WGS) entry which is preliminary data.</text>
</comment>
<dbReference type="EMBL" id="NVDQ01000045">
    <property type="protein sequence ID" value="PFV01778.1"/>
    <property type="molecule type" value="Genomic_DNA"/>
</dbReference>
<name>A0A9X7B6D7_BACCE</name>
<dbReference type="AlphaFoldDB" id="A0A9X7B6D7"/>
<dbReference type="Pfam" id="PF08863">
    <property type="entry name" value="YolD"/>
    <property type="match status" value="1"/>
</dbReference>
<dbReference type="InterPro" id="IPR014962">
    <property type="entry name" value="YolD"/>
</dbReference>
<gene>
    <name evidence="1" type="ORF">COK98_28750</name>
</gene>
<protein>
    <submittedName>
        <fullName evidence="1">3-oxoacyl-ACP synthase</fullName>
    </submittedName>
</protein>
<proteinExistence type="predicted"/>
<dbReference type="Proteomes" id="UP000226257">
    <property type="component" value="Unassembled WGS sequence"/>
</dbReference>
<evidence type="ECO:0000313" key="1">
    <source>
        <dbReference type="EMBL" id="PFV01778.1"/>
    </source>
</evidence>
<accession>A0A9X7B6D7</accession>
<evidence type="ECO:0000313" key="2">
    <source>
        <dbReference type="Proteomes" id="UP000226257"/>
    </source>
</evidence>
<sequence>MITNGQYAGVIREIISDLNKVPKPILTQDTKERIERALIDSAQRQEDILISFYRDGFISNMYITVTRIDLNTDTVHCTDAFNLNTEFKFDEIIDVAD</sequence>
<organism evidence="1 2">
    <name type="scientific">Bacillus cereus</name>
    <dbReference type="NCBI Taxonomy" id="1396"/>
    <lineage>
        <taxon>Bacteria</taxon>
        <taxon>Bacillati</taxon>
        <taxon>Bacillota</taxon>
        <taxon>Bacilli</taxon>
        <taxon>Bacillales</taxon>
        <taxon>Bacillaceae</taxon>
        <taxon>Bacillus</taxon>
        <taxon>Bacillus cereus group</taxon>
    </lineage>
</organism>
<reference evidence="1 2" key="1">
    <citation type="submission" date="2017-09" db="EMBL/GenBank/DDBJ databases">
        <title>Large-scale bioinformatics analysis of Bacillus genomes uncovers conserved roles of natural products in bacterial physiology.</title>
        <authorList>
            <consortium name="Agbiome Team Llc"/>
            <person name="Bleich R.M."/>
            <person name="Grubbs K.J."/>
            <person name="Santa Maria K.C."/>
            <person name="Allen S.E."/>
            <person name="Farag S."/>
            <person name="Shank E.A."/>
            <person name="Bowers A."/>
        </authorList>
    </citation>
    <scope>NUCLEOTIDE SEQUENCE [LARGE SCALE GENOMIC DNA]</scope>
    <source>
        <strain evidence="1 2">AFS060282</strain>
    </source>
</reference>
<dbReference type="PANTHER" id="PTHR40051">
    <property type="entry name" value="IG HYPOTHETICAL 15966"/>
    <property type="match status" value="1"/>
</dbReference>
<dbReference type="PANTHER" id="PTHR40051:SF1">
    <property type="entry name" value="YOLD-LIKE FAMILY PROTEIN"/>
    <property type="match status" value="1"/>
</dbReference>